<dbReference type="PANTHER" id="PTHR10828:SF50">
    <property type="entry name" value="REDUCTASE (ARC2), PUTATIVE (AFU_ORTHOLOGUE AFUA_6G13400)-RELATED"/>
    <property type="match status" value="1"/>
</dbReference>
<dbReference type="SMART" id="SM00450">
    <property type="entry name" value="RHOD"/>
    <property type="match status" value="1"/>
</dbReference>
<dbReference type="VEuPathDB" id="FungiDB:L203_01894"/>
<reference evidence="1" key="3">
    <citation type="submission" date="2024-01" db="EMBL/GenBank/DDBJ databases">
        <authorList>
            <person name="Coelho M.A."/>
            <person name="David-Palma M."/>
            <person name="Shea T."/>
            <person name="Sun S."/>
            <person name="Cuomo C.A."/>
            <person name="Heitman J."/>
        </authorList>
    </citation>
    <scope>NUCLEOTIDE SEQUENCE</scope>
    <source>
        <strain evidence="1">CBS 7841</strain>
    </source>
</reference>
<dbReference type="EMBL" id="CP143789">
    <property type="protein sequence ID" value="WVN89667.1"/>
    <property type="molecule type" value="Genomic_DNA"/>
</dbReference>
<dbReference type="AlphaFoldDB" id="A0A1E3IMZ7"/>
<dbReference type="InterPro" id="IPR001763">
    <property type="entry name" value="Rhodanese-like_dom"/>
</dbReference>
<dbReference type="PANTHER" id="PTHR10828">
    <property type="entry name" value="M-PHASE INDUCER PHOSPHATASE DUAL SPECIFICITY PHOSPHATASE CDC25"/>
    <property type="match status" value="1"/>
</dbReference>
<reference evidence="1" key="2">
    <citation type="journal article" date="2022" name="Elife">
        <title>Obligate sexual reproduction of a homothallic fungus closely related to the Cryptococcus pathogenic species complex.</title>
        <authorList>
            <person name="Passer A.R."/>
            <person name="Clancey S.A."/>
            <person name="Shea T."/>
            <person name="David-Palma M."/>
            <person name="Averette A.F."/>
            <person name="Boekhout T."/>
            <person name="Porcel B.M."/>
            <person name="Nowrousian M."/>
            <person name="Cuomo C.A."/>
            <person name="Sun S."/>
            <person name="Heitman J."/>
            <person name="Coelho M.A."/>
        </authorList>
    </citation>
    <scope>NUCLEOTIDE SEQUENCE</scope>
    <source>
        <strain evidence="1">CBS 7841</strain>
    </source>
</reference>
<name>A0A1E3IMZ7_9TREE</name>
<dbReference type="GO" id="GO:0004725">
    <property type="term" value="F:protein tyrosine phosphatase activity"/>
    <property type="evidence" value="ECO:0007669"/>
    <property type="project" value="TreeGrafter"/>
</dbReference>
<dbReference type="PROSITE" id="PS50206">
    <property type="entry name" value="RHODANESE_3"/>
    <property type="match status" value="1"/>
</dbReference>
<proteinExistence type="predicted"/>
<evidence type="ECO:0000313" key="2">
    <source>
        <dbReference type="Proteomes" id="UP000094043"/>
    </source>
</evidence>
<organism evidence="1 2">
    <name type="scientific">Cryptococcus depauperatus CBS 7841</name>
    <dbReference type="NCBI Taxonomy" id="1295531"/>
    <lineage>
        <taxon>Eukaryota</taxon>
        <taxon>Fungi</taxon>
        <taxon>Dikarya</taxon>
        <taxon>Basidiomycota</taxon>
        <taxon>Agaricomycotina</taxon>
        <taxon>Tremellomycetes</taxon>
        <taxon>Tremellales</taxon>
        <taxon>Cryptococcaceae</taxon>
        <taxon>Cryptococcus</taxon>
    </lineage>
</organism>
<dbReference type="GO" id="GO:0005634">
    <property type="term" value="C:nucleus"/>
    <property type="evidence" value="ECO:0007669"/>
    <property type="project" value="TreeGrafter"/>
</dbReference>
<protein>
    <submittedName>
        <fullName evidence="1">Uncharacterized protein</fullName>
    </submittedName>
</protein>
<sequence>MPEDSSLTGAPSWHAAYPAPRSPAPDKMTRGELLELLKTSEKVAGRDFVLVDLRRNDHEGGTIRGSINLPAQSLYPAIPTFYAMLRAAGVPKVIWYCSSSRGRGARAAGWLRDHIVDSGDSHVIESVILHEGIKGWAQAGSEYVEWMDEYNAAAWATP</sequence>
<dbReference type="SUPFAM" id="SSF52821">
    <property type="entry name" value="Rhodanese/Cell cycle control phosphatase"/>
    <property type="match status" value="1"/>
</dbReference>
<dbReference type="InterPro" id="IPR036873">
    <property type="entry name" value="Rhodanese-like_dom_sf"/>
</dbReference>
<dbReference type="Gene3D" id="3.40.250.10">
    <property type="entry name" value="Rhodanese-like domain"/>
    <property type="match status" value="1"/>
</dbReference>
<dbReference type="RefSeq" id="XP_066070367.1">
    <property type="nucleotide sequence ID" value="XM_066214270.1"/>
</dbReference>
<dbReference type="GO" id="GO:0005737">
    <property type="term" value="C:cytoplasm"/>
    <property type="evidence" value="ECO:0007669"/>
    <property type="project" value="TreeGrafter"/>
</dbReference>
<dbReference type="Pfam" id="PF00581">
    <property type="entry name" value="Rhodanese"/>
    <property type="match status" value="1"/>
</dbReference>
<evidence type="ECO:0000313" key="1">
    <source>
        <dbReference type="EMBL" id="WVN89667.1"/>
    </source>
</evidence>
<dbReference type="Proteomes" id="UP000094043">
    <property type="component" value="Chromosome 6"/>
</dbReference>
<dbReference type="OrthoDB" id="8300214at2759"/>
<accession>A0A1E3IMZ7</accession>
<dbReference type="KEGG" id="cdep:91089106"/>
<gene>
    <name evidence="1" type="ORF">L203_104897</name>
</gene>
<keyword evidence="2" id="KW-1185">Reference proteome</keyword>
<dbReference type="GeneID" id="91089106"/>
<reference evidence="1" key="1">
    <citation type="submission" date="2016-06" db="EMBL/GenBank/DDBJ databases">
        <authorList>
            <person name="Cuomo C."/>
            <person name="Litvintseva A."/>
            <person name="Heitman J."/>
            <person name="Chen Y."/>
            <person name="Sun S."/>
            <person name="Springer D."/>
            <person name="Dromer F."/>
            <person name="Young S."/>
            <person name="Zeng Q."/>
            <person name="Chapman S."/>
            <person name="Gujja S."/>
            <person name="Saif S."/>
            <person name="Birren B."/>
        </authorList>
    </citation>
    <scope>NUCLEOTIDE SEQUENCE</scope>
    <source>
        <strain evidence="1">CBS 7841</strain>
    </source>
</reference>